<gene>
    <name evidence="1" type="ORF">KME32_35365</name>
</gene>
<name>A0A951Q6K2_9NOST</name>
<organism evidence="1 2">
    <name type="scientific">Mojavia pulchra JT2-VF2</name>
    <dbReference type="NCBI Taxonomy" id="287848"/>
    <lineage>
        <taxon>Bacteria</taxon>
        <taxon>Bacillati</taxon>
        <taxon>Cyanobacteriota</taxon>
        <taxon>Cyanophyceae</taxon>
        <taxon>Nostocales</taxon>
        <taxon>Nostocaceae</taxon>
    </lineage>
</organism>
<reference evidence="1" key="1">
    <citation type="submission" date="2021-05" db="EMBL/GenBank/DDBJ databases">
        <authorList>
            <person name="Pietrasiak N."/>
            <person name="Ward R."/>
            <person name="Stajich J.E."/>
            <person name="Kurbessoian T."/>
        </authorList>
    </citation>
    <scope>NUCLEOTIDE SEQUENCE</scope>
    <source>
        <strain evidence="1">JT2-VF2</strain>
    </source>
</reference>
<protein>
    <submittedName>
        <fullName evidence="1">Uncharacterized protein</fullName>
    </submittedName>
</protein>
<dbReference type="AlphaFoldDB" id="A0A951Q6K2"/>
<evidence type="ECO:0000313" key="2">
    <source>
        <dbReference type="Proteomes" id="UP000715781"/>
    </source>
</evidence>
<sequence length="58" mass="6489">MKQDDRYTLVTGELGAHRLSILNTIHKPYTEWSSSLSSSSRCITLGILAVAYYKGSIR</sequence>
<reference evidence="1" key="2">
    <citation type="journal article" date="2022" name="Microbiol. Resour. Announc.">
        <title>Metagenome Sequencing to Explore Phylogenomics of Terrestrial Cyanobacteria.</title>
        <authorList>
            <person name="Ward R.D."/>
            <person name="Stajich J.E."/>
            <person name="Johansen J.R."/>
            <person name="Huntemann M."/>
            <person name="Clum A."/>
            <person name="Foster B."/>
            <person name="Foster B."/>
            <person name="Roux S."/>
            <person name="Palaniappan K."/>
            <person name="Varghese N."/>
            <person name="Mukherjee S."/>
            <person name="Reddy T.B.K."/>
            <person name="Daum C."/>
            <person name="Copeland A."/>
            <person name="Chen I.A."/>
            <person name="Ivanova N.N."/>
            <person name="Kyrpides N.C."/>
            <person name="Shapiro N."/>
            <person name="Eloe-Fadrosh E.A."/>
            <person name="Pietrasiak N."/>
        </authorList>
    </citation>
    <scope>NUCLEOTIDE SEQUENCE</scope>
    <source>
        <strain evidence="1">JT2-VF2</strain>
    </source>
</reference>
<evidence type="ECO:0000313" key="1">
    <source>
        <dbReference type="EMBL" id="MBW4566257.1"/>
    </source>
</evidence>
<dbReference type="Proteomes" id="UP000715781">
    <property type="component" value="Unassembled WGS sequence"/>
</dbReference>
<proteinExistence type="predicted"/>
<comment type="caution">
    <text evidence="1">The sequence shown here is derived from an EMBL/GenBank/DDBJ whole genome shotgun (WGS) entry which is preliminary data.</text>
</comment>
<dbReference type="EMBL" id="JAHHHN010000069">
    <property type="protein sequence ID" value="MBW4566257.1"/>
    <property type="molecule type" value="Genomic_DNA"/>
</dbReference>
<accession>A0A951Q6K2</accession>